<evidence type="ECO:0000313" key="1">
    <source>
        <dbReference type="EMBL" id="KAF4591580.1"/>
    </source>
</evidence>
<comment type="caution">
    <text evidence="1">The sequence shown here is derived from an EMBL/GenBank/DDBJ whole genome shotgun (WGS) entry which is preliminary data.</text>
</comment>
<accession>A0A8H4VES6</accession>
<dbReference type="EMBL" id="JAACLJ010000002">
    <property type="protein sequence ID" value="KAF4591580.1"/>
    <property type="molecule type" value="Genomic_DNA"/>
</dbReference>
<name>A0A8H4VES6_9HYPO</name>
<evidence type="ECO:0000313" key="2">
    <source>
        <dbReference type="Proteomes" id="UP000562929"/>
    </source>
</evidence>
<protein>
    <submittedName>
        <fullName evidence="1">Uncharacterized protein</fullName>
    </submittedName>
</protein>
<organism evidence="1 2">
    <name type="scientific">Ophiocordyceps camponoti-floridani</name>
    <dbReference type="NCBI Taxonomy" id="2030778"/>
    <lineage>
        <taxon>Eukaryota</taxon>
        <taxon>Fungi</taxon>
        <taxon>Dikarya</taxon>
        <taxon>Ascomycota</taxon>
        <taxon>Pezizomycotina</taxon>
        <taxon>Sordariomycetes</taxon>
        <taxon>Hypocreomycetidae</taxon>
        <taxon>Hypocreales</taxon>
        <taxon>Ophiocordycipitaceae</taxon>
        <taxon>Ophiocordyceps</taxon>
    </lineage>
</organism>
<proteinExistence type="predicted"/>
<dbReference type="Proteomes" id="UP000562929">
    <property type="component" value="Unassembled WGS sequence"/>
</dbReference>
<reference evidence="1 2" key="1">
    <citation type="journal article" date="2020" name="G3 (Bethesda)">
        <title>Genetic Underpinnings of Host Manipulation by Ophiocordyceps as Revealed by Comparative Transcriptomics.</title>
        <authorList>
            <person name="Will I."/>
            <person name="Das B."/>
            <person name="Trinh T."/>
            <person name="Brachmann A."/>
            <person name="Ohm R.A."/>
            <person name="de Bekker C."/>
        </authorList>
    </citation>
    <scope>NUCLEOTIDE SEQUENCE [LARGE SCALE GENOMIC DNA]</scope>
    <source>
        <strain evidence="1 2">EC05</strain>
    </source>
</reference>
<keyword evidence="2" id="KW-1185">Reference proteome</keyword>
<gene>
    <name evidence="1" type="ORF">GQ602_001879</name>
</gene>
<sequence length="71" mass="8083">MAGSAVPRSCRQERRVLIRAHLAVIRAWLMPDERRRSDPANFPKLTCVRHGRSSSRGAFRGLSRLGLVEDR</sequence>
<dbReference type="AlphaFoldDB" id="A0A8H4VES6"/>